<dbReference type="AlphaFoldDB" id="A0A0F9IUM9"/>
<accession>A0A0F9IUM9</accession>
<evidence type="ECO:0000313" key="1">
    <source>
        <dbReference type="EMBL" id="KKM23724.1"/>
    </source>
</evidence>
<gene>
    <name evidence="1" type="ORF">LCGC14_1612360</name>
</gene>
<comment type="caution">
    <text evidence="1">The sequence shown here is derived from an EMBL/GenBank/DDBJ whole genome shotgun (WGS) entry which is preliminary data.</text>
</comment>
<sequence>MKTQEILNEAAPLFTKDELDMLVEALDFWSNVGREGDDVYGGMDDDFVDSILFSAGDKLTKLLRRAEVGHKRQEHK</sequence>
<name>A0A0F9IUM9_9ZZZZ</name>
<protein>
    <submittedName>
        <fullName evidence="1">Uncharacterized protein</fullName>
    </submittedName>
</protein>
<reference evidence="1" key="1">
    <citation type="journal article" date="2015" name="Nature">
        <title>Complex archaea that bridge the gap between prokaryotes and eukaryotes.</title>
        <authorList>
            <person name="Spang A."/>
            <person name="Saw J.H."/>
            <person name="Jorgensen S.L."/>
            <person name="Zaremba-Niedzwiedzka K."/>
            <person name="Martijn J."/>
            <person name="Lind A.E."/>
            <person name="van Eijk R."/>
            <person name="Schleper C."/>
            <person name="Guy L."/>
            <person name="Ettema T.J."/>
        </authorList>
    </citation>
    <scope>NUCLEOTIDE SEQUENCE</scope>
</reference>
<organism evidence="1">
    <name type="scientific">marine sediment metagenome</name>
    <dbReference type="NCBI Taxonomy" id="412755"/>
    <lineage>
        <taxon>unclassified sequences</taxon>
        <taxon>metagenomes</taxon>
        <taxon>ecological metagenomes</taxon>
    </lineage>
</organism>
<proteinExistence type="predicted"/>
<dbReference type="EMBL" id="LAZR01013066">
    <property type="protein sequence ID" value="KKM23724.1"/>
    <property type="molecule type" value="Genomic_DNA"/>
</dbReference>